<reference evidence="1 2" key="1">
    <citation type="journal article" date="2017" name="Anaerobe">
        <title>Quantification, isolation and characterization of Bifidobacterium from the vaginal microbiomes of reproductive aged women.</title>
        <authorList>
            <person name="Freitas A.C."/>
            <person name="Hill J.E."/>
        </authorList>
    </citation>
    <scope>NUCLEOTIDE SEQUENCE [LARGE SCALE GENOMIC DNA]</scope>
    <source>
        <strain evidence="1 2">N6D05</strain>
    </source>
</reference>
<proteinExistence type="predicted"/>
<dbReference type="AlphaFoldDB" id="A0A3D8TUR0"/>
<accession>A0A3D8TUR0</accession>
<dbReference type="Proteomes" id="UP000257074">
    <property type="component" value="Unassembled WGS sequence"/>
</dbReference>
<gene>
    <name evidence="1" type="ORF">CE169_12775</name>
</gene>
<comment type="caution">
    <text evidence="1">The sequence shown here is derived from an EMBL/GenBank/DDBJ whole genome shotgun (WGS) entry which is preliminary data.</text>
</comment>
<sequence>MTGNNHDIQRDDRRCRHCERQSGECAVRCRDCDGWLCEDCAGTKTIECGCGNTVCDDCARTCNECGSRMCGDCAYYCEHCEHSLCEDCGYRCRMCDDRLCSDCQEYCEQCGERYCPYCCERHACANTQDPCYRDPYEGRPVREPFTFGLEIEVDGNHDTDMLRNHRLIAGWCPDGSLHHDGSLEYQSEPMTMSQLTEIRRLVERIATDTDNTLSGGHMHISRTGRQTPARWYWALEALDGTQCEALNMRHMTDTRWCELIHGDYCGKDTAINDTHRHTIEFRTFGPWHHDTAGRLDAAVHYMHAMWRFFQKFPVPKLKTRDIQAMSRVAATQAINDTNATTAGRRRI</sequence>
<organism evidence="1 2">
    <name type="scientific">Bifidobacterium longum</name>
    <dbReference type="NCBI Taxonomy" id="216816"/>
    <lineage>
        <taxon>Bacteria</taxon>
        <taxon>Bacillati</taxon>
        <taxon>Actinomycetota</taxon>
        <taxon>Actinomycetes</taxon>
        <taxon>Bifidobacteriales</taxon>
        <taxon>Bifidobacteriaceae</taxon>
        <taxon>Bifidobacterium</taxon>
    </lineage>
</organism>
<evidence type="ECO:0000313" key="1">
    <source>
        <dbReference type="EMBL" id="RDX01566.1"/>
    </source>
</evidence>
<protein>
    <submittedName>
        <fullName evidence="1">Uncharacterized protein</fullName>
    </submittedName>
</protein>
<evidence type="ECO:0000313" key="2">
    <source>
        <dbReference type="Proteomes" id="UP000257074"/>
    </source>
</evidence>
<dbReference type="RefSeq" id="WP_115779375.1">
    <property type="nucleotide sequence ID" value="NZ_JADMOK010000002.1"/>
</dbReference>
<name>A0A3D8TUR0_BIFLN</name>
<dbReference type="EMBL" id="NJNR01000146">
    <property type="protein sequence ID" value="RDX01566.1"/>
    <property type="molecule type" value="Genomic_DNA"/>
</dbReference>